<keyword evidence="16" id="KW-1185">Reference proteome</keyword>
<keyword evidence="6" id="KW-0479">Metal-binding</keyword>
<dbReference type="GO" id="GO:0004842">
    <property type="term" value="F:ubiquitin-protein transferase activity"/>
    <property type="evidence" value="ECO:0007669"/>
    <property type="project" value="TreeGrafter"/>
</dbReference>
<evidence type="ECO:0000256" key="3">
    <source>
        <dbReference type="ARBA" id="ARBA00008704"/>
    </source>
</evidence>
<keyword evidence="10" id="KW-1133">Transmembrane helix</keyword>
<keyword evidence="7" id="KW-0863">Zinc-finger</keyword>
<keyword evidence="9" id="KW-0653">Protein transport</keyword>
<protein>
    <recommendedName>
        <fullName evidence="14">Pex N-terminal domain-containing protein</fullName>
    </recommendedName>
</protein>
<feature type="region of interest" description="Disordered" evidence="13">
    <location>
        <begin position="193"/>
        <end position="273"/>
    </location>
</feature>
<evidence type="ECO:0000256" key="1">
    <source>
        <dbReference type="ARBA" id="ARBA00004585"/>
    </source>
</evidence>
<evidence type="ECO:0000256" key="10">
    <source>
        <dbReference type="ARBA" id="ARBA00022989"/>
    </source>
</evidence>
<comment type="caution">
    <text evidence="15">The sequence shown here is derived from an EMBL/GenBank/DDBJ whole genome shotgun (WGS) entry which is preliminary data.</text>
</comment>
<evidence type="ECO:0000313" key="15">
    <source>
        <dbReference type="EMBL" id="KAK2176464.1"/>
    </source>
</evidence>
<dbReference type="GO" id="GO:0005778">
    <property type="term" value="C:peroxisomal membrane"/>
    <property type="evidence" value="ECO:0007669"/>
    <property type="project" value="UniProtKB-SubCell"/>
</dbReference>
<proteinExistence type="inferred from homology"/>
<evidence type="ECO:0000256" key="9">
    <source>
        <dbReference type="ARBA" id="ARBA00022927"/>
    </source>
</evidence>
<keyword evidence="4" id="KW-0813">Transport</keyword>
<dbReference type="GO" id="GO:1990429">
    <property type="term" value="C:peroxisomal importomer complex"/>
    <property type="evidence" value="ECO:0007669"/>
    <property type="project" value="TreeGrafter"/>
</dbReference>
<keyword evidence="11" id="KW-0472">Membrane</keyword>
<evidence type="ECO:0000256" key="5">
    <source>
        <dbReference type="ARBA" id="ARBA00022692"/>
    </source>
</evidence>
<reference evidence="15" key="1">
    <citation type="journal article" date="2023" name="Mol. Biol. Evol.">
        <title>Third-Generation Sequencing Reveals the Adaptive Role of the Epigenome in Three Deep-Sea Polychaetes.</title>
        <authorList>
            <person name="Perez M."/>
            <person name="Aroh O."/>
            <person name="Sun Y."/>
            <person name="Lan Y."/>
            <person name="Juniper S.K."/>
            <person name="Young C.R."/>
            <person name="Angers B."/>
            <person name="Qian P.Y."/>
        </authorList>
    </citation>
    <scope>NUCLEOTIDE SEQUENCE</scope>
    <source>
        <strain evidence="15">R07B-5</strain>
    </source>
</reference>
<dbReference type="PANTHER" id="PTHR12888:SF0">
    <property type="entry name" value="PEROXISOME ASSEMBLY PROTEIN 12"/>
    <property type="match status" value="1"/>
</dbReference>
<evidence type="ECO:0000256" key="2">
    <source>
        <dbReference type="ARBA" id="ARBA00004906"/>
    </source>
</evidence>
<feature type="compositionally biased region" description="Basic and acidic residues" evidence="13">
    <location>
        <begin position="205"/>
        <end position="225"/>
    </location>
</feature>
<keyword evidence="12" id="KW-0576">Peroxisome</keyword>
<organism evidence="15 16">
    <name type="scientific">Ridgeia piscesae</name>
    <name type="common">Tubeworm</name>
    <dbReference type="NCBI Taxonomy" id="27915"/>
    <lineage>
        <taxon>Eukaryota</taxon>
        <taxon>Metazoa</taxon>
        <taxon>Spiralia</taxon>
        <taxon>Lophotrochozoa</taxon>
        <taxon>Annelida</taxon>
        <taxon>Polychaeta</taxon>
        <taxon>Sedentaria</taxon>
        <taxon>Canalipalpata</taxon>
        <taxon>Sabellida</taxon>
        <taxon>Siboglinidae</taxon>
        <taxon>Ridgeia</taxon>
    </lineage>
</organism>
<evidence type="ECO:0000313" key="16">
    <source>
        <dbReference type="Proteomes" id="UP001209878"/>
    </source>
</evidence>
<dbReference type="InterPro" id="IPR017375">
    <property type="entry name" value="PEX12"/>
</dbReference>
<evidence type="ECO:0000256" key="13">
    <source>
        <dbReference type="SAM" id="MobiDB-lite"/>
    </source>
</evidence>
<evidence type="ECO:0000256" key="7">
    <source>
        <dbReference type="ARBA" id="ARBA00022771"/>
    </source>
</evidence>
<accession>A0AAD9KRR8</accession>
<dbReference type="InterPro" id="IPR006845">
    <property type="entry name" value="Pex_N"/>
</dbReference>
<feature type="domain" description="Pex N-terminal" evidence="14">
    <location>
        <begin position="23"/>
        <end position="185"/>
    </location>
</feature>
<evidence type="ECO:0000256" key="8">
    <source>
        <dbReference type="ARBA" id="ARBA00022833"/>
    </source>
</evidence>
<evidence type="ECO:0000256" key="6">
    <source>
        <dbReference type="ARBA" id="ARBA00022723"/>
    </source>
</evidence>
<gene>
    <name evidence="15" type="ORF">NP493_662g00015</name>
</gene>
<dbReference type="GO" id="GO:0016558">
    <property type="term" value="P:protein import into peroxisome matrix"/>
    <property type="evidence" value="ECO:0007669"/>
    <property type="project" value="InterPro"/>
</dbReference>
<evidence type="ECO:0000259" key="14">
    <source>
        <dbReference type="Pfam" id="PF04757"/>
    </source>
</evidence>
<keyword evidence="8" id="KW-0862">Zinc</keyword>
<comment type="subcellular location">
    <subcellularLocation>
        <location evidence="1">Peroxisome membrane</location>
        <topology evidence="1">Multi-pass membrane protein</topology>
    </subcellularLocation>
</comment>
<dbReference type="GO" id="GO:0008270">
    <property type="term" value="F:zinc ion binding"/>
    <property type="evidence" value="ECO:0007669"/>
    <property type="project" value="UniProtKB-KW"/>
</dbReference>
<comment type="pathway">
    <text evidence="2">Protein modification; protein ubiquitination.</text>
</comment>
<dbReference type="EMBL" id="JAODUO010000661">
    <property type="protein sequence ID" value="KAK2176464.1"/>
    <property type="molecule type" value="Genomic_DNA"/>
</dbReference>
<evidence type="ECO:0000256" key="11">
    <source>
        <dbReference type="ARBA" id="ARBA00023136"/>
    </source>
</evidence>
<sequence length="273" mass="30937">MADDDDDDLRPSIFELLAQDSLVLAEHNPSRFGWVYSLSDETYSLLHLIVEHSYLKQYHASFGEHFYQLKRVLTDQIRSSSRQSLPTPNHLRSLACLVLFPYIKAKCDLFYEELRDKADAGLPPMARWKVRCFRVFLALYPIMHLTWEGTLLCFHVAYLFGWTRVHNPLLKLAGVILQISSEDNQQTQILSAPLKLKNQSPTNPDKSDCPHTEHPTNPDKSDCPHTEQPPPTLISLTCPHTAAPTNPDKSDPPLAAPTNPDKSDTPHCSPHQP</sequence>
<dbReference type="GO" id="GO:0006513">
    <property type="term" value="P:protein monoubiquitination"/>
    <property type="evidence" value="ECO:0007669"/>
    <property type="project" value="TreeGrafter"/>
</dbReference>
<dbReference type="Pfam" id="PF04757">
    <property type="entry name" value="Pex2_Pex12"/>
    <property type="match status" value="1"/>
</dbReference>
<evidence type="ECO:0000256" key="12">
    <source>
        <dbReference type="ARBA" id="ARBA00023140"/>
    </source>
</evidence>
<dbReference type="AlphaFoldDB" id="A0AAD9KRR8"/>
<name>A0AAD9KRR8_RIDPI</name>
<dbReference type="PANTHER" id="PTHR12888">
    <property type="entry name" value="PEROXISOME ASSEMBLY PROTEIN 12 PEROXIN-12"/>
    <property type="match status" value="1"/>
</dbReference>
<comment type="similarity">
    <text evidence="3">Belongs to the pex2/pex10/pex12 family.</text>
</comment>
<dbReference type="Proteomes" id="UP001209878">
    <property type="component" value="Unassembled WGS sequence"/>
</dbReference>
<keyword evidence="5" id="KW-0812">Transmembrane</keyword>
<evidence type="ECO:0000256" key="4">
    <source>
        <dbReference type="ARBA" id="ARBA00022448"/>
    </source>
</evidence>